<name>A8PND6_9COXI</name>
<proteinExistence type="predicted"/>
<reference evidence="1" key="2">
    <citation type="submission" date="2007-10" db="EMBL/GenBank/DDBJ databases">
        <authorList>
            <person name="Myers G.S."/>
        </authorList>
    </citation>
    <scope>NUCLEOTIDE SEQUENCE [LARGE SCALE GENOMIC DNA]</scope>
</reference>
<sequence length="41" mass="5017">MAYNRLLSFIYLVPFVKEKNYIFLKTIFPSRKATKKYLNEK</sequence>
<protein>
    <submittedName>
        <fullName evidence="1">Uncharacterized protein</fullName>
    </submittedName>
</protein>
<dbReference type="EMBL" id="AAQJ02000001">
    <property type="protein sequence ID" value="EDP46922.1"/>
    <property type="molecule type" value="Genomic_DNA"/>
</dbReference>
<accession>A8PND6</accession>
<keyword evidence="2" id="KW-1185">Reference proteome</keyword>
<organism evidence="1 2">
    <name type="scientific">Rickettsiella grylli</name>
    <dbReference type="NCBI Taxonomy" id="59196"/>
    <lineage>
        <taxon>Bacteria</taxon>
        <taxon>Pseudomonadati</taxon>
        <taxon>Pseudomonadota</taxon>
        <taxon>Gammaproteobacteria</taxon>
        <taxon>Legionellales</taxon>
        <taxon>Coxiellaceae</taxon>
        <taxon>Rickettsiella</taxon>
    </lineage>
</organism>
<reference evidence="1" key="1">
    <citation type="submission" date="2006-04" db="EMBL/GenBank/DDBJ databases">
        <authorList>
            <person name="Seshadri R."/>
            <person name="Federici B.A."/>
        </authorList>
    </citation>
    <scope>NUCLEOTIDE SEQUENCE [LARGE SCALE GENOMIC DNA]</scope>
</reference>
<dbReference type="AlphaFoldDB" id="A8PND6"/>
<gene>
    <name evidence="1" type="ORF">RICGR_0977</name>
</gene>
<evidence type="ECO:0000313" key="1">
    <source>
        <dbReference type="EMBL" id="EDP46922.1"/>
    </source>
</evidence>
<comment type="caution">
    <text evidence="1">The sequence shown here is derived from an EMBL/GenBank/DDBJ whole genome shotgun (WGS) entry which is preliminary data.</text>
</comment>
<dbReference type="Proteomes" id="UP000054075">
    <property type="component" value="Unassembled WGS sequence"/>
</dbReference>
<evidence type="ECO:0000313" key="2">
    <source>
        <dbReference type="Proteomes" id="UP000054075"/>
    </source>
</evidence>